<dbReference type="InterPro" id="IPR041373">
    <property type="entry name" value="RT_RNaseH"/>
</dbReference>
<protein>
    <recommendedName>
        <fullName evidence="1">RNA-directed DNA polymerase</fullName>
        <ecNumber evidence="1">2.7.7.49</ecNumber>
    </recommendedName>
</protein>
<keyword evidence="14" id="KW-0238">DNA-binding</keyword>
<dbReference type="InterPro" id="IPR012337">
    <property type="entry name" value="RNaseH-like_sf"/>
</dbReference>
<evidence type="ECO:0000313" key="19">
    <source>
        <dbReference type="EMBL" id="RVW66775.1"/>
    </source>
</evidence>
<dbReference type="PANTHER" id="PTHR37984">
    <property type="entry name" value="PROTEIN CBG26694"/>
    <property type="match status" value="1"/>
</dbReference>
<evidence type="ECO:0000256" key="8">
    <source>
        <dbReference type="ARBA" id="ARBA00022759"/>
    </source>
</evidence>
<dbReference type="PANTHER" id="PTHR37984:SF5">
    <property type="entry name" value="PROTEIN NYNRIN-LIKE"/>
    <property type="match status" value="1"/>
</dbReference>
<keyword evidence="7" id="KW-0064">Aspartyl protease</keyword>
<dbReference type="Pfam" id="PF08284">
    <property type="entry name" value="RVP_2"/>
    <property type="match status" value="1"/>
</dbReference>
<keyword evidence="15" id="KW-0233">DNA recombination</keyword>
<evidence type="ECO:0000256" key="16">
    <source>
        <dbReference type="SAM" id="MobiDB-lite"/>
    </source>
</evidence>
<dbReference type="InterPro" id="IPR000477">
    <property type="entry name" value="RT_dom"/>
</dbReference>
<evidence type="ECO:0000256" key="15">
    <source>
        <dbReference type="ARBA" id="ARBA00023172"/>
    </source>
</evidence>
<dbReference type="AlphaFoldDB" id="A0A438G3K3"/>
<dbReference type="InterPro" id="IPR056924">
    <property type="entry name" value="SH3_Tf2-1"/>
</dbReference>
<dbReference type="EC" id="2.7.7.49" evidence="1"/>
<evidence type="ECO:0000313" key="20">
    <source>
        <dbReference type="Proteomes" id="UP000288805"/>
    </source>
</evidence>
<evidence type="ECO:0000256" key="5">
    <source>
        <dbReference type="ARBA" id="ARBA00022722"/>
    </source>
</evidence>
<dbReference type="GO" id="GO:0006310">
    <property type="term" value="P:DNA recombination"/>
    <property type="evidence" value="ECO:0007669"/>
    <property type="project" value="UniProtKB-KW"/>
</dbReference>
<evidence type="ECO:0000256" key="11">
    <source>
        <dbReference type="ARBA" id="ARBA00022908"/>
    </source>
</evidence>
<dbReference type="GO" id="GO:0015074">
    <property type="term" value="P:DNA integration"/>
    <property type="evidence" value="ECO:0007669"/>
    <property type="project" value="UniProtKB-KW"/>
</dbReference>
<dbReference type="FunFam" id="3.10.10.10:FF:000007">
    <property type="entry name" value="Retrovirus-related Pol polyprotein from transposon 17.6-like Protein"/>
    <property type="match status" value="1"/>
</dbReference>
<comment type="caution">
    <text evidence="19">The sequence shown here is derived from an EMBL/GenBank/DDBJ whole genome shotgun (WGS) entry which is preliminary data.</text>
</comment>
<dbReference type="PROSITE" id="PS00141">
    <property type="entry name" value="ASP_PROTEASE"/>
    <property type="match status" value="1"/>
</dbReference>
<evidence type="ECO:0000259" key="17">
    <source>
        <dbReference type="PROSITE" id="PS50013"/>
    </source>
</evidence>
<keyword evidence="13" id="KW-0239">DNA-directed DNA polymerase</keyword>
<dbReference type="InterPro" id="IPR021109">
    <property type="entry name" value="Peptidase_aspartic_dom_sf"/>
</dbReference>
<dbReference type="GO" id="GO:0046872">
    <property type="term" value="F:metal ion binding"/>
    <property type="evidence" value="ECO:0007669"/>
    <property type="project" value="UniProtKB-KW"/>
</dbReference>
<feature type="domain" description="Integrase catalytic" evidence="18">
    <location>
        <begin position="777"/>
        <end position="942"/>
    </location>
</feature>
<evidence type="ECO:0000256" key="9">
    <source>
        <dbReference type="ARBA" id="ARBA00022801"/>
    </source>
</evidence>
<dbReference type="FunFam" id="3.30.70.270:FF:000020">
    <property type="entry name" value="Transposon Tf2-6 polyprotein-like Protein"/>
    <property type="match status" value="1"/>
</dbReference>
<feature type="domain" description="Chromo" evidence="17">
    <location>
        <begin position="1087"/>
        <end position="1139"/>
    </location>
</feature>
<feature type="region of interest" description="Disordered" evidence="16">
    <location>
        <begin position="85"/>
        <end position="121"/>
    </location>
</feature>
<dbReference type="GO" id="GO:0003887">
    <property type="term" value="F:DNA-directed DNA polymerase activity"/>
    <property type="evidence" value="ECO:0007669"/>
    <property type="project" value="UniProtKB-KW"/>
</dbReference>
<dbReference type="InterPro" id="IPR001584">
    <property type="entry name" value="Integrase_cat-core"/>
</dbReference>
<evidence type="ECO:0000256" key="13">
    <source>
        <dbReference type="ARBA" id="ARBA00022932"/>
    </source>
</evidence>
<sequence>MGESSQGHSRGRGLSSLRGVPRSMQEGADCSGVAANRVCYGCGSGDHLWRVCPLRGTQQARPQSHGSSQQQSVVSFQPPQFQLPYYQMPQLPPTAQGTRTTTASQTRSSQGSNARGRGRPAAGRVFVLTPTEPEEDALLVKGMILVYSTWVRVLFDTGATHSFISASCANALGLKSERVENLLLIESPMGTNSRVDRICKGCVITLADRALNVDLRILDMTGYDVILGMDWLAVYRAVIDCHRRRIIFCLPEGFEEGINKFLACLRGKEKAQKDITEIPVVRKFQDVFPDELPGLPPHREFDFSIEVYPGTDPISGFYSSKYIAMGSPGVVCEEEGWHTKLKGAKYFSKIDLRTGYHQLRVREEDVSKTAFRTRYGHYEFLVMPFGLTNAPATFMDLMNRVFRAYLDRHQLYGKLDKSEFWLTEVNFLGHVVSEAGIAVDHSKVEVVQEWQRPTNVFEVRSFLGLAGYYRRFVEDFSRIAAPMTRLTRKGVKFDWNEECENAFQELKRKLTTAPVLTAPISGELFMIYCDASTVGLGCVLMQQGKVVAYASRQLKQHERNYPAHDLELAAVVFALKTWRHYLYGEKFEVYSDHKSLKYIFTQKDLNSRQRRWMETLEDYDFALHYHPGKANVVADALSRKSYGQLSSLGLREFEIISARPMVIQRIVEAQVHDEFLEKIKAQLVAGEIDENWSMYEGGSVRFKERLCVPKDVELRNELLADAHKAKYTIHPGNTKMYQDLKRQFWWSGMKRDIAQFVANCQICQQVKAEHQRPAGLLQPLPIPEWKWDNITMDFVIGLPRTRSKKNGVWVIVDRLTKSAHFLAMKTTDSMNSLAKLYIQEIVRLHGIPVSIVSDRDPKFTSQFWQSLQRALGTQLNFSTAFHPQTDGQSKRVIQILEDMLRACVLDFGGNWADYLPLAEFAYNNSYQSSIGMAPYEALYGRPCRSPLCWIEMGESRLLGPEIVQETTEKIQLIKEKLKTAQDRQKSYADKRRRPLEFEEGDWVFVKVSPRRGIFRFGKKGKLAPRFVGPFQIDKRVGPVAYKLILPQQLSLVHDVFHVSMLRKCTPDPTWVVDMQDVQISEDTSYVEEPLRILEVGEHRFRNKVIPAVKVWWQHHGIEEATWEPEEEMRRHYPQLFYEF</sequence>
<keyword evidence="9" id="KW-0378">Hydrolase</keyword>
<dbReference type="PROSITE" id="PS50013">
    <property type="entry name" value="CHROMO_2"/>
    <property type="match status" value="1"/>
</dbReference>
<evidence type="ECO:0000256" key="1">
    <source>
        <dbReference type="ARBA" id="ARBA00012493"/>
    </source>
</evidence>
<keyword evidence="2" id="KW-0645">Protease</keyword>
<dbReference type="SUPFAM" id="SSF56672">
    <property type="entry name" value="DNA/RNA polymerases"/>
    <property type="match status" value="1"/>
</dbReference>
<reference evidence="19 20" key="1">
    <citation type="journal article" date="2018" name="PLoS Genet.">
        <title>Population sequencing reveals clonal diversity and ancestral inbreeding in the grapevine cultivar Chardonnay.</title>
        <authorList>
            <person name="Roach M.J."/>
            <person name="Johnson D.L."/>
            <person name="Bohlmann J."/>
            <person name="van Vuuren H.J."/>
            <person name="Jones S.J."/>
            <person name="Pretorius I.S."/>
            <person name="Schmidt S.A."/>
            <person name="Borneman A.R."/>
        </authorList>
    </citation>
    <scope>NUCLEOTIDE SEQUENCE [LARGE SCALE GENOMIC DNA]</scope>
    <source>
        <strain evidence="20">cv. Chardonnay</strain>
        <tissue evidence="19">Leaf</tissue>
    </source>
</reference>
<dbReference type="GO" id="GO:0004519">
    <property type="term" value="F:endonuclease activity"/>
    <property type="evidence" value="ECO:0007669"/>
    <property type="project" value="UniProtKB-KW"/>
</dbReference>
<dbReference type="FunFam" id="3.10.20.370:FF:000001">
    <property type="entry name" value="Retrovirus-related Pol polyprotein from transposon 17.6-like protein"/>
    <property type="match status" value="1"/>
</dbReference>
<dbReference type="Gene3D" id="3.10.20.370">
    <property type="match status" value="1"/>
</dbReference>
<dbReference type="Gene3D" id="3.30.70.270">
    <property type="match status" value="2"/>
</dbReference>
<dbReference type="InterPro" id="IPR001969">
    <property type="entry name" value="Aspartic_peptidase_AS"/>
</dbReference>
<accession>A0A438G3K3</accession>
<dbReference type="Gene3D" id="3.30.420.10">
    <property type="entry name" value="Ribonuclease H-like superfamily/Ribonuclease H"/>
    <property type="match status" value="1"/>
</dbReference>
<keyword evidence="4" id="KW-0548">Nucleotidyltransferase</keyword>
<dbReference type="SUPFAM" id="SSF50630">
    <property type="entry name" value="Acid proteases"/>
    <property type="match status" value="1"/>
</dbReference>
<dbReference type="InterPro" id="IPR000953">
    <property type="entry name" value="Chromo/chromo_shadow_dom"/>
</dbReference>
<dbReference type="CDD" id="cd01647">
    <property type="entry name" value="RT_LTR"/>
    <property type="match status" value="1"/>
</dbReference>
<dbReference type="GO" id="GO:0006508">
    <property type="term" value="P:proteolysis"/>
    <property type="evidence" value="ECO:0007669"/>
    <property type="project" value="UniProtKB-KW"/>
</dbReference>
<evidence type="ECO:0000256" key="14">
    <source>
        <dbReference type="ARBA" id="ARBA00023125"/>
    </source>
</evidence>
<proteinExistence type="predicted"/>
<dbReference type="Proteomes" id="UP000288805">
    <property type="component" value="Unassembled WGS sequence"/>
</dbReference>
<dbReference type="GO" id="GO:0003964">
    <property type="term" value="F:RNA-directed DNA polymerase activity"/>
    <property type="evidence" value="ECO:0007669"/>
    <property type="project" value="UniProtKB-KW"/>
</dbReference>
<evidence type="ECO:0000256" key="10">
    <source>
        <dbReference type="ARBA" id="ARBA00022842"/>
    </source>
</evidence>
<keyword evidence="10" id="KW-0460">Magnesium</keyword>
<dbReference type="CDD" id="cd00303">
    <property type="entry name" value="retropepsin_like"/>
    <property type="match status" value="1"/>
</dbReference>
<dbReference type="Pfam" id="PF17921">
    <property type="entry name" value="Integrase_H2C2"/>
    <property type="match status" value="1"/>
</dbReference>
<dbReference type="InterPro" id="IPR043502">
    <property type="entry name" value="DNA/RNA_pol_sf"/>
</dbReference>
<gene>
    <name evidence="19" type="primary">Tf2-12_87</name>
    <name evidence="19" type="ORF">CK203_065981</name>
</gene>
<keyword evidence="3" id="KW-0808">Transferase</keyword>
<evidence type="ECO:0000256" key="12">
    <source>
        <dbReference type="ARBA" id="ARBA00022918"/>
    </source>
</evidence>
<dbReference type="Pfam" id="PF00078">
    <property type="entry name" value="RVT_1"/>
    <property type="match status" value="1"/>
</dbReference>
<dbReference type="EMBL" id="QGNW01000628">
    <property type="protein sequence ID" value="RVW66775.1"/>
    <property type="molecule type" value="Genomic_DNA"/>
</dbReference>
<dbReference type="Pfam" id="PF24626">
    <property type="entry name" value="SH3_Tf2-1"/>
    <property type="match status" value="1"/>
</dbReference>
<keyword evidence="11" id="KW-0229">DNA integration</keyword>
<keyword evidence="8" id="KW-0255">Endonuclease</keyword>
<dbReference type="InterPro" id="IPR043128">
    <property type="entry name" value="Rev_trsase/Diguanyl_cyclase"/>
</dbReference>
<dbReference type="GO" id="GO:0003677">
    <property type="term" value="F:DNA binding"/>
    <property type="evidence" value="ECO:0007669"/>
    <property type="project" value="UniProtKB-KW"/>
</dbReference>
<evidence type="ECO:0000256" key="2">
    <source>
        <dbReference type="ARBA" id="ARBA00022670"/>
    </source>
</evidence>
<keyword evidence="5" id="KW-0540">Nuclease</keyword>
<dbReference type="CDD" id="cd09274">
    <property type="entry name" value="RNase_HI_RT_Ty3"/>
    <property type="match status" value="1"/>
</dbReference>
<evidence type="ECO:0000256" key="4">
    <source>
        <dbReference type="ARBA" id="ARBA00022695"/>
    </source>
</evidence>
<organism evidence="19 20">
    <name type="scientific">Vitis vinifera</name>
    <name type="common">Grape</name>
    <dbReference type="NCBI Taxonomy" id="29760"/>
    <lineage>
        <taxon>Eukaryota</taxon>
        <taxon>Viridiplantae</taxon>
        <taxon>Streptophyta</taxon>
        <taxon>Embryophyta</taxon>
        <taxon>Tracheophyta</taxon>
        <taxon>Spermatophyta</taxon>
        <taxon>Magnoliopsida</taxon>
        <taxon>eudicotyledons</taxon>
        <taxon>Gunneridae</taxon>
        <taxon>Pentapetalae</taxon>
        <taxon>rosids</taxon>
        <taxon>Vitales</taxon>
        <taxon>Vitaceae</taxon>
        <taxon>Viteae</taxon>
        <taxon>Vitis</taxon>
    </lineage>
</organism>
<evidence type="ECO:0000259" key="18">
    <source>
        <dbReference type="PROSITE" id="PS50994"/>
    </source>
</evidence>
<dbReference type="InterPro" id="IPR036397">
    <property type="entry name" value="RNaseH_sf"/>
</dbReference>
<name>A0A438G3K3_VITVI</name>
<feature type="region of interest" description="Disordered" evidence="16">
    <location>
        <begin position="1"/>
        <end position="28"/>
    </location>
</feature>
<dbReference type="InterPro" id="IPR050951">
    <property type="entry name" value="Retrovirus_Pol_polyprotein"/>
</dbReference>
<dbReference type="PROSITE" id="PS50994">
    <property type="entry name" value="INTEGRASE"/>
    <property type="match status" value="1"/>
</dbReference>
<dbReference type="SUPFAM" id="SSF53098">
    <property type="entry name" value="Ribonuclease H-like"/>
    <property type="match status" value="1"/>
</dbReference>
<keyword evidence="12" id="KW-0695">RNA-directed DNA polymerase</keyword>
<dbReference type="Pfam" id="PF17917">
    <property type="entry name" value="RT_RNaseH"/>
    <property type="match status" value="1"/>
</dbReference>
<evidence type="ECO:0000256" key="7">
    <source>
        <dbReference type="ARBA" id="ARBA00022750"/>
    </source>
</evidence>
<evidence type="ECO:0000256" key="3">
    <source>
        <dbReference type="ARBA" id="ARBA00022679"/>
    </source>
</evidence>
<dbReference type="InterPro" id="IPR041588">
    <property type="entry name" value="Integrase_H2C2"/>
</dbReference>
<dbReference type="Gene3D" id="1.10.340.70">
    <property type="match status" value="1"/>
</dbReference>
<dbReference type="GO" id="GO:0004190">
    <property type="term" value="F:aspartic-type endopeptidase activity"/>
    <property type="evidence" value="ECO:0007669"/>
    <property type="project" value="UniProtKB-KW"/>
</dbReference>
<evidence type="ECO:0000256" key="6">
    <source>
        <dbReference type="ARBA" id="ARBA00022723"/>
    </source>
</evidence>
<dbReference type="Gene3D" id="2.40.70.10">
    <property type="entry name" value="Acid Proteases"/>
    <property type="match status" value="1"/>
</dbReference>
<dbReference type="Gene3D" id="3.10.10.10">
    <property type="entry name" value="HIV Type 1 Reverse Transcriptase, subunit A, domain 1"/>
    <property type="match status" value="1"/>
</dbReference>
<keyword evidence="6" id="KW-0479">Metal-binding</keyword>